<dbReference type="PROSITE" id="PS50966">
    <property type="entry name" value="ZF_SWIM"/>
    <property type="match status" value="1"/>
</dbReference>
<dbReference type="InterPro" id="IPR013155">
    <property type="entry name" value="M/V/L/I-tRNA-synth_anticd-bd"/>
</dbReference>
<dbReference type="GO" id="GO:0008270">
    <property type="term" value="F:zinc ion binding"/>
    <property type="evidence" value="ECO:0007669"/>
    <property type="project" value="UniProtKB-KW"/>
</dbReference>
<feature type="compositionally biased region" description="Basic residues" evidence="7">
    <location>
        <begin position="186"/>
        <end position="203"/>
    </location>
</feature>
<dbReference type="SUPFAM" id="SSF47323">
    <property type="entry name" value="Anticodon-binding domain of a subclass of class I aminoacyl-tRNA synthetases"/>
    <property type="match status" value="1"/>
</dbReference>
<proteinExistence type="predicted"/>
<dbReference type="EMBL" id="PKPP01001206">
    <property type="protein sequence ID" value="PWA84648.1"/>
    <property type="molecule type" value="Genomic_DNA"/>
</dbReference>
<keyword evidence="1" id="KW-0436">Ligase</keyword>
<feature type="region of interest" description="Disordered" evidence="7">
    <location>
        <begin position="182"/>
        <end position="206"/>
    </location>
</feature>
<keyword evidence="4" id="KW-0648">Protein biosynthesis</keyword>
<dbReference type="Pfam" id="PF08264">
    <property type="entry name" value="Anticodon_1"/>
    <property type="match status" value="1"/>
</dbReference>
<evidence type="ECO:0000256" key="1">
    <source>
        <dbReference type="ARBA" id="ARBA00022598"/>
    </source>
</evidence>
<dbReference type="OrthoDB" id="1484002at2759"/>
<keyword evidence="6" id="KW-0862">Zinc</keyword>
<evidence type="ECO:0000313" key="9">
    <source>
        <dbReference type="EMBL" id="PWA84648.1"/>
    </source>
</evidence>
<keyword evidence="6" id="KW-0479">Metal-binding</keyword>
<keyword evidence="10" id="KW-1185">Reference proteome</keyword>
<dbReference type="Proteomes" id="UP000245207">
    <property type="component" value="Unassembled WGS sequence"/>
</dbReference>
<dbReference type="GO" id="GO:0005524">
    <property type="term" value="F:ATP binding"/>
    <property type="evidence" value="ECO:0007669"/>
    <property type="project" value="UniProtKB-KW"/>
</dbReference>
<protein>
    <submittedName>
        <fullName evidence="9">Zinc ion binding protein</fullName>
    </submittedName>
</protein>
<accession>A0A2U1PFT0</accession>
<dbReference type="STRING" id="35608.A0A2U1PFT0"/>
<keyword evidence="5" id="KW-0030">Aminoacyl-tRNA synthetase</keyword>
<evidence type="ECO:0000259" key="8">
    <source>
        <dbReference type="PROSITE" id="PS50966"/>
    </source>
</evidence>
<dbReference type="InterPro" id="IPR009080">
    <property type="entry name" value="tRNAsynth_Ia_anticodon-bd"/>
</dbReference>
<evidence type="ECO:0000256" key="4">
    <source>
        <dbReference type="ARBA" id="ARBA00022917"/>
    </source>
</evidence>
<feature type="compositionally biased region" description="Basic and acidic residues" evidence="7">
    <location>
        <begin position="147"/>
        <end position="159"/>
    </location>
</feature>
<dbReference type="Gene3D" id="1.10.730.10">
    <property type="entry name" value="Isoleucyl-tRNA Synthetase, Domain 1"/>
    <property type="match status" value="1"/>
</dbReference>
<keyword evidence="2" id="KW-0547">Nucleotide-binding</keyword>
<evidence type="ECO:0000256" key="2">
    <source>
        <dbReference type="ARBA" id="ARBA00022741"/>
    </source>
</evidence>
<comment type="caution">
    <text evidence="9">The sequence shown here is derived from an EMBL/GenBank/DDBJ whole genome shotgun (WGS) entry which is preliminary data.</text>
</comment>
<evidence type="ECO:0000256" key="3">
    <source>
        <dbReference type="ARBA" id="ARBA00022840"/>
    </source>
</evidence>
<dbReference type="AlphaFoldDB" id="A0A2U1PFT0"/>
<feature type="domain" description="SWIM-type" evidence="8">
    <location>
        <begin position="654"/>
        <end position="689"/>
    </location>
</feature>
<dbReference type="PANTHER" id="PTHR33977:SF1">
    <property type="entry name" value="ZINC ION BINDING PROTEIN"/>
    <property type="match status" value="1"/>
</dbReference>
<dbReference type="GO" id="GO:0004812">
    <property type="term" value="F:aminoacyl-tRNA ligase activity"/>
    <property type="evidence" value="ECO:0007669"/>
    <property type="project" value="UniProtKB-KW"/>
</dbReference>
<evidence type="ECO:0000256" key="5">
    <source>
        <dbReference type="ARBA" id="ARBA00023146"/>
    </source>
</evidence>
<gene>
    <name evidence="9" type="ORF">CTI12_AA157230</name>
</gene>
<organism evidence="9 10">
    <name type="scientific">Artemisia annua</name>
    <name type="common">Sweet wormwood</name>
    <dbReference type="NCBI Taxonomy" id="35608"/>
    <lineage>
        <taxon>Eukaryota</taxon>
        <taxon>Viridiplantae</taxon>
        <taxon>Streptophyta</taxon>
        <taxon>Embryophyta</taxon>
        <taxon>Tracheophyta</taxon>
        <taxon>Spermatophyta</taxon>
        <taxon>Magnoliopsida</taxon>
        <taxon>eudicotyledons</taxon>
        <taxon>Gunneridae</taxon>
        <taxon>Pentapetalae</taxon>
        <taxon>asterids</taxon>
        <taxon>campanulids</taxon>
        <taxon>Asterales</taxon>
        <taxon>Asteraceae</taxon>
        <taxon>Asteroideae</taxon>
        <taxon>Anthemideae</taxon>
        <taxon>Artemisiinae</taxon>
        <taxon>Artemisia</taxon>
    </lineage>
</organism>
<sequence length="1006" mass="116305">MEFAACDLEWSIIRGQGDNLDRIAFIPYPRVADFVRGESNNKDCPTTFAREASRKPETPKKAKVDSTIESVISTHFCFEMARWDEILSLPVQNPPTMEFAACDLEWSIIRGQGDNLDRIAFIPYPRVDDFVGGESNNKDCPTTFGREASRKPEAPKKAKVDSTLESVTHWCAYGPDDYREGGFVRPSRKKKKSVGRPSTKKSVGRPSIKRGCTCHFIVKQLRAKPSAALIIYNEYKHVDTNGLPCHGLQDKDSVGTRAMYAPSISKEFRQRIISLLHVGISVETIMQRHNESVEMRGGPSNVDDLITQRYVRSLEKKNVRCSSFELNDDDDVSLGLWVERNKKIVFFHEEFSDTGPFLLGIQTEWQLQQMIQFGNGRLIALDSRFGTNKLKYPIQSLVVFNYDNKAIPVAWMISPSFSKRDTHRWMRALFNKVCIKDPTWKLAGFIVDDPLTDVLTIREVFQCSVLVCFWRVRHAWHKNLMKRCPDMRTRATLSKALGQIVKDISKGRGTVESFDSLMEDFVERKDFMDYFKAIWYPRLGSWITALKTMPIASLESSAALEFYHHQLKIRFLNNETDSDIYKRADWLVNKLSTKILSYFWLDECEGKDDFSRYWKDEWATDFNAWRKSRTIPNTDVITAGERVKVVDRVDRDLYHEIWNPGSEYAICSCEWGENGNLCEHVCKLIQYHREKGSVLPSVSLLLYNQSLINMLKCPPANSSIRDHAVSLAVWVNEQLSAQFAKSAQNGVSGGRVEMRMSYSPKRLFFKNQHNLTISKPSRIKTYTFPRFYFSLILDDDTQNQYDYAPPTEDYAPPTDMPFSCQWILSVLNKTILKTVSSSETYEFSDASSAVYSWWQYQSCDIFIEVIKPYFYGDDAIAKDFFIFLCRILLRNCCNGFRHHSIVPESPLWYLHTRQQLSRGQMKLQKTRCKWSSLQSNLSDQLGKNCQREKEMEGEMVLQIVKLIKFLTKMMLLHLDVRYHENEELSVYLKIEGAIDVTTQREKLNAK</sequence>
<reference evidence="9 10" key="1">
    <citation type="journal article" date="2018" name="Mol. Plant">
        <title>The genome of Artemisia annua provides insight into the evolution of Asteraceae family and artemisinin biosynthesis.</title>
        <authorList>
            <person name="Shen Q."/>
            <person name="Zhang L."/>
            <person name="Liao Z."/>
            <person name="Wang S."/>
            <person name="Yan T."/>
            <person name="Shi P."/>
            <person name="Liu M."/>
            <person name="Fu X."/>
            <person name="Pan Q."/>
            <person name="Wang Y."/>
            <person name="Lv Z."/>
            <person name="Lu X."/>
            <person name="Zhang F."/>
            <person name="Jiang W."/>
            <person name="Ma Y."/>
            <person name="Chen M."/>
            <person name="Hao X."/>
            <person name="Li L."/>
            <person name="Tang Y."/>
            <person name="Lv G."/>
            <person name="Zhou Y."/>
            <person name="Sun X."/>
            <person name="Brodelius P.E."/>
            <person name="Rose J.K.C."/>
            <person name="Tang K."/>
        </authorList>
    </citation>
    <scope>NUCLEOTIDE SEQUENCE [LARGE SCALE GENOMIC DNA]</scope>
    <source>
        <strain evidence="10">cv. Huhao1</strain>
        <tissue evidence="9">Leaf</tissue>
    </source>
</reference>
<name>A0A2U1PFT0_ARTAN</name>
<feature type="region of interest" description="Disordered" evidence="7">
    <location>
        <begin position="138"/>
        <end position="159"/>
    </location>
</feature>
<dbReference type="InterPro" id="IPR007527">
    <property type="entry name" value="Znf_SWIM"/>
</dbReference>
<keyword evidence="3" id="KW-0067">ATP-binding</keyword>
<dbReference type="GO" id="GO:0006418">
    <property type="term" value="P:tRNA aminoacylation for protein translation"/>
    <property type="evidence" value="ECO:0007669"/>
    <property type="project" value="InterPro"/>
</dbReference>
<evidence type="ECO:0000256" key="6">
    <source>
        <dbReference type="PROSITE-ProRule" id="PRU00325"/>
    </source>
</evidence>
<dbReference type="PANTHER" id="PTHR33977">
    <property type="entry name" value="ZINC ION BINDING PROTEIN"/>
    <property type="match status" value="1"/>
</dbReference>
<evidence type="ECO:0000256" key="7">
    <source>
        <dbReference type="SAM" id="MobiDB-lite"/>
    </source>
</evidence>
<keyword evidence="6" id="KW-0863">Zinc-finger</keyword>
<evidence type="ECO:0000313" key="10">
    <source>
        <dbReference type="Proteomes" id="UP000245207"/>
    </source>
</evidence>